<dbReference type="GO" id="GO:0016740">
    <property type="term" value="F:transferase activity"/>
    <property type="evidence" value="ECO:0007669"/>
    <property type="project" value="UniProtKB-KW"/>
</dbReference>
<dbReference type="InterPro" id="IPR001173">
    <property type="entry name" value="Glyco_trans_2-like"/>
</dbReference>
<protein>
    <submittedName>
        <fullName evidence="2">Glycosyltransferase</fullName>
    </submittedName>
</protein>
<dbReference type="AlphaFoldDB" id="A0A6M0RNS9"/>
<feature type="domain" description="Glycosyltransferase 2-like" evidence="1">
    <location>
        <begin position="7"/>
        <end position="104"/>
    </location>
</feature>
<dbReference type="PANTHER" id="PTHR43685:SF3">
    <property type="entry name" value="SLR2126 PROTEIN"/>
    <property type="match status" value="1"/>
</dbReference>
<accession>A0A6M0RNS9</accession>
<dbReference type="SUPFAM" id="SSF53448">
    <property type="entry name" value="Nucleotide-diphospho-sugar transferases"/>
    <property type="match status" value="1"/>
</dbReference>
<reference evidence="2 3" key="1">
    <citation type="journal article" date="2020" name="Microb. Ecol.">
        <title>Ecogenomics of the Marine Benthic Filamentous Cyanobacterium Adonisia.</title>
        <authorList>
            <person name="Walter J.M."/>
            <person name="Coutinho F.H."/>
            <person name="Leomil L."/>
            <person name="Hargreaves P.I."/>
            <person name="Campeao M.E."/>
            <person name="Vieira V.V."/>
            <person name="Silva B.S."/>
            <person name="Fistarol G.O."/>
            <person name="Salomon P.S."/>
            <person name="Sawabe T."/>
            <person name="Mino S."/>
            <person name="Hosokawa M."/>
            <person name="Miyashita H."/>
            <person name="Maruyama F."/>
            <person name="van Verk M.C."/>
            <person name="Dutilh B.E."/>
            <person name="Thompson C.C."/>
            <person name="Thompson F.L."/>
        </authorList>
    </citation>
    <scope>NUCLEOTIDE SEQUENCE [LARGE SCALE GENOMIC DNA]</scope>
    <source>
        <strain evidence="2 3">CCMR0081</strain>
    </source>
</reference>
<dbReference type="Gene3D" id="3.90.550.10">
    <property type="entry name" value="Spore Coat Polysaccharide Biosynthesis Protein SpsA, Chain A"/>
    <property type="match status" value="1"/>
</dbReference>
<proteinExistence type="predicted"/>
<dbReference type="EMBL" id="QXHD01000004">
    <property type="protein sequence ID" value="NEZ57935.1"/>
    <property type="molecule type" value="Genomic_DNA"/>
</dbReference>
<dbReference type="Proteomes" id="UP000481033">
    <property type="component" value="Unassembled WGS sequence"/>
</dbReference>
<dbReference type="RefSeq" id="WP_163700105.1">
    <property type="nucleotide sequence ID" value="NZ_QXHD01000004.1"/>
</dbReference>
<evidence type="ECO:0000313" key="3">
    <source>
        <dbReference type="Proteomes" id="UP000481033"/>
    </source>
</evidence>
<dbReference type="InterPro" id="IPR029044">
    <property type="entry name" value="Nucleotide-diphossugar_trans"/>
</dbReference>
<organism evidence="2 3">
    <name type="scientific">Adonisia turfae CCMR0081</name>
    <dbReference type="NCBI Taxonomy" id="2292702"/>
    <lineage>
        <taxon>Bacteria</taxon>
        <taxon>Bacillati</taxon>
        <taxon>Cyanobacteriota</taxon>
        <taxon>Adonisia</taxon>
        <taxon>Adonisia turfae</taxon>
    </lineage>
</organism>
<evidence type="ECO:0000313" key="2">
    <source>
        <dbReference type="EMBL" id="NEZ57935.1"/>
    </source>
</evidence>
<dbReference type="PANTHER" id="PTHR43685">
    <property type="entry name" value="GLYCOSYLTRANSFERASE"/>
    <property type="match status" value="1"/>
</dbReference>
<keyword evidence="2" id="KW-0808">Transferase</keyword>
<evidence type="ECO:0000259" key="1">
    <source>
        <dbReference type="Pfam" id="PF00535"/>
    </source>
</evidence>
<name>A0A6M0RNS9_9CYAN</name>
<dbReference type="InterPro" id="IPR050834">
    <property type="entry name" value="Glycosyltransf_2"/>
</dbReference>
<dbReference type="CDD" id="cd00761">
    <property type="entry name" value="Glyco_tranf_GTA_type"/>
    <property type="match status" value="1"/>
</dbReference>
<keyword evidence="3" id="KW-1185">Reference proteome</keyword>
<gene>
    <name evidence="2" type="ORF">DXZ20_20265</name>
</gene>
<dbReference type="Pfam" id="PF00535">
    <property type="entry name" value="Glycos_transf_2"/>
    <property type="match status" value="1"/>
</dbReference>
<sequence>MSAPLLSIIIPTYNRPELLSRAVNSALNQTLTDMEVIVVDDGSKPAVVLPPQDCLRVVRQPNQGGAAARNHGAKEARGRWITYLDDDDVLLPDMAEKAMAATQHIPQDLPEPVALLFGLTIVNTQGNGIETHLPPTLPRGSHFCLEEIQPGESFFSKQTLVVEREVLLGMGGFDPSFSSRVHTELFLRLNPVCSLWGIPEVTYHLSAHAGVRVSSNSRRRQHNFERLLSKHHDLFTSHSRKTVADFVFNHADMLQRSGQSWLAAKALGRALMIHPIHILLRLGSPYKRQFLKRLSLLKTRFRLCMPGA</sequence>
<comment type="caution">
    <text evidence="2">The sequence shown here is derived from an EMBL/GenBank/DDBJ whole genome shotgun (WGS) entry which is preliminary data.</text>
</comment>